<gene>
    <name evidence="5" type="ordered locus">Cyan7822_0892</name>
</gene>
<keyword evidence="5" id="KW-0430">Lectin</keyword>
<dbReference type="InterPro" id="IPR013783">
    <property type="entry name" value="Ig-like_fold"/>
</dbReference>
<dbReference type="CDD" id="cd00257">
    <property type="entry name" value="beta-trefoil_FSCN-like"/>
    <property type="match status" value="1"/>
</dbReference>
<evidence type="ECO:0000259" key="4">
    <source>
        <dbReference type="PROSITE" id="PS50041"/>
    </source>
</evidence>
<dbReference type="RefSeq" id="WP_013321018.1">
    <property type="nucleotide sequence ID" value="NC_014501.1"/>
</dbReference>
<dbReference type="PRINTS" id="PR00313">
    <property type="entry name" value="CABNDNGRPT"/>
</dbReference>
<reference evidence="6" key="1">
    <citation type="journal article" date="2011" name="MBio">
        <title>Novel metabolic attributes of the genus Cyanothece, comprising a group of unicellular nitrogen-fixing Cyanobacteria.</title>
        <authorList>
            <person name="Bandyopadhyay A."/>
            <person name="Elvitigala T."/>
            <person name="Welsh E."/>
            <person name="Stockel J."/>
            <person name="Liberton M."/>
            <person name="Min H."/>
            <person name="Sherman L.A."/>
            <person name="Pakrasi H.B."/>
        </authorList>
    </citation>
    <scope>NUCLEOTIDE SEQUENCE [LARGE SCALE GENOMIC DNA]</scope>
    <source>
        <strain evidence="6">PCC 7822</strain>
    </source>
</reference>
<dbReference type="Gene3D" id="2.80.10.50">
    <property type="match status" value="1"/>
</dbReference>
<dbReference type="InterPro" id="IPR034007">
    <property type="entry name" value="CTLD_bac"/>
</dbReference>
<feature type="compositionally biased region" description="Acidic residues" evidence="3">
    <location>
        <begin position="1984"/>
        <end position="1993"/>
    </location>
</feature>
<evidence type="ECO:0000313" key="5">
    <source>
        <dbReference type="EMBL" id="ADN12908.1"/>
    </source>
</evidence>
<dbReference type="SMART" id="SM00736">
    <property type="entry name" value="CADG"/>
    <property type="match status" value="2"/>
</dbReference>
<accession>E0UD28</accession>
<keyword evidence="6" id="KW-1185">Reference proteome</keyword>
<dbReference type="InterPro" id="IPR036691">
    <property type="entry name" value="Endo/exonu/phosph_ase_sf"/>
</dbReference>
<proteinExistence type="predicted"/>
<feature type="region of interest" description="Disordered" evidence="3">
    <location>
        <begin position="1979"/>
        <end position="1998"/>
    </location>
</feature>
<dbReference type="GO" id="GO:0030246">
    <property type="term" value="F:carbohydrate binding"/>
    <property type="evidence" value="ECO:0007669"/>
    <property type="project" value="UniProtKB-KW"/>
</dbReference>
<dbReference type="InterPro" id="IPR001343">
    <property type="entry name" value="Hemolysn_Ca-bd"/>
</dbReference>
<dbReference type="Pfam" id="PF00059">
    <property type="entry name" value="Lectin_C"/>
    <property type="match status" value="2"/>
</dbReference>
<evidence type="ECO:0000256" key="3">
    <source>
        <dbReference type="SAM" id="MobiDB-lite"/>
    </source>
</evidence>
<dbReference type="GO" id="GO:0016020">
    <property type="term" value="C:membrane"/>
    <property type="evidence" value="ECO:0007669"/>
    <property type="project" value="InterPro"/>
</dbReference>
<dbReference type="NCBIfam" id="NF041519">
    <property type="entry name" value="bluetail"/>
    <property type="match status" value="1"/>
</dbReference>
<feature type="region of interest" description="Disordered" evidence="3">
    <location>
        <begin position="3889"/>
        <end position="3944"/>
    </location>
</feature>
<dbReference type="GO" id="GO:0005576">
    <property type="term" value="C:extracellular region"/>
    <property type="evidence" value="ECO:0007669"/>
    <property type="project" value="UniProtKB-SubCell"/>
</dbReference>
<keyword evidence="2" id="KW-0964">Secreted</keyword>
<dbReference type="SUPFAM" id="SSF56436">
    <property type="entry name" value="C-type lectin-like"/>
    <property type="match status" value="2"/>
</dbReference>
<dbReference type="InterPro" id="IPR018511">
    <property type="entry name" value="Hemolysin-typ_Ca-bd_CS"/>
</dbReference>
<feature type="compositionally biased region" description="Low complexity" evidence="3">
    <location>
        <begin position="3889"/>
        <end position="3904"/>
    </location>
</feature>
<dbReference type="Gene3D" id="3.10.100.10">
    <property type="entry name" value="Mannose-Binding Protein A, subunit A"/>
    <property type="match status" value="2"/>
</dbReference>
<dbReference type="Pfam" id="PF00353">
    <property type="entry name" value="HemolysinCabind"/>
    <property type="match status" value="22"/>
</dbReference>
<protein>
    <submittedName>
        <fullName evidence="5">C-type lectin domain protein</fullName>
    </submittedName>
</protein>
<dbReference type="KEGG" id="cyj:Cyan7822_0892"/>
<dbReference type="InterPro" id="IPR016187">
    <property type="entry name" value="CTDL_fold"/>
</dbReference>
<comment type="subcellular location">
    <subcellularLocation>
        <location evidence="1">Secreted</location>
    </subcellularLocation>
</comment>
<dbReference type="InterPro" id="IPR011049">
    <property type="entry name" value="Serralysin-like_metalloprot_C"/>
</dbReference>
<dbReference type="InterPro" id="IPR006644">
    <property type="entry name" value="Cadg"/>
</dbReference>
<dbReference type="Proteomes" id="UP000008206">
    <property type="component" value="Chromosome"/>
</dbReference>
<feature type="region of interest" description="Disordered" evidence="3">
    <location>
        <begin position="2950"/>
        <end position="2991"/>
    </location>
</feature>
<dbReference type="PROSITE" id="PS50041">
    <property type="entry name" value="C_TYPE_LECTIN_2"/>
    <property type="match status" value="2"/>
</dbReference>
<dbReference type="InterPro" id="IPR050557">
    <property type="entry name" value="RTX_toxin/Mannuronan_C5-epim"/>
</dbReference>
<evidence type="ECO:0000256" key="1">
    <source>
        <dbReference type="ARBA" id="ARBA00004613"/>
    </source>
</evidence>
<name>E0UD28_GLOV7</name>
<organism evidence="5 6">
    <name type="scientific">Gloeothece verrucosa (strain PCC 7822)</name>
    <name type="common">Cyanothece sp. (strain PCC 7822)</name>
    <dbReference type="NCBI Taxonomy" id="497965"/>
    <lineage>
        <taxon>Bacteria</taxon>
        <taxon>Bacillati</taxon>
        <taxon>Cyanobacteriota</taxon>
        <taxon>Cyanophyceae</taxon>
        <taxon>Oscillatoriophycideae</taxon>
        <taxon>Chroococcales</taxon>
        <taxon>Aphanothecaceae</taxon>
        <taxon>Gloeothece</taxon>
        <taxon>Gloeothece verrucosa</taxon>
    </lineage>
</organism>
<feature type="region of interest" description="Disordered" evidence="3">
    <location>
        <begin position="2026"/>
        <end position="2057"/>
    </location>
</feature>
<dbReference type="PANTHER" id="PTHR38340:SF1">
    <property type="entry name" value="S-LAYER PROTEIN"/>
    <property type="match status" value="1"/>
</dbReference>
<dbReference type="HOGENOM" id="CLU_224016_0_0_3"/>
<dbReference type="InterPro" id="IPR016186">
    <property type="entry name" value="C-type_lectin-like/link_sf"/>
</dbReference>
<feature type="region of interest" description="Disordered" evidence="3">
    <location>
        <begin position="2075"/>
        <end position="2094"/>
    </location>
</feature>
<feature type="compositionally biased region" description="Polar residues" evidence="3">
    <location>
        <begin position="3912"/>
        <end position="3921"/>
    </location>
</feature>
<dbReference type="InterPro" id="IPR015919">
    <property type="entry name" value="Cadherin-like_sf"/>
</dbReference>
<dbReference type="GO" id="GO:0005509">
    <property type="term" value="F:calcium ion binding"/>
    <property type="evidence" value="ECO:0007669"/>
    <property type="project" value="InterPro"/>
</dbReference>
<dbReference type="STRING" id="497965.Cyan7822_0892"/>
<dbReference type="PROSITE" id="PS00330">
    <property type="entry name" value="HEMOLYSIN_CALCIUM"/>
    <property type="match status" value="16"/>
</dbReference>
<dbReference type="Pfam" id="PF05345">
    <property type="entry name" value="He_PIG"/>
    <property type="match status" value="2"/>
</dbReference>
<dbReference type="SUPFAM" id="SSF56219">
    <property type="entry name" value="DNase I-like"/>
    <property type="match status" value="1"/>
</dbReference>
<evidence type="ECO:0000256" key="2">
    <source>
        <dbReference type="ARBA" id="ARBA00022525"/>
    </source>
</evidence>
<dbReference type="PANTHER" id="PTHR38340">
    <property type="entry name" value="S-LAYER PROTEIN"/>
    <property type="match status" value="1"/>
</dbReference>
<evidence type="ECO:0000313" key="6">
    <source>
        <dbReference type="Proteomes" id="UP000008206"/>
    </source>
</evidence>
<dbReference type="SUPFAM" id="SSF51120">
    <property type="entry name" value="beta-Roll"/>
    <property type="match status" value="15"/>
</dbReference>
<dbReference type="eggNOG" id="COG2931">
    <property type="taxonomic scope" value="Bacteria"/>
</dbReference>
<dbReference type="SMART" id="SM00034">
    <property type="entry name" value="CLECT"/>
    <property type="match status" value="2"/>
</dbReference>
<feature type="domain" description="C-type lectin" evidence="4">
    <location>
        <begin position="3408"/>
        <end position="3515"/>
    </location>
</feature>
<dbReference type="CDD" id="cd03603">
    <property type="entry name" value="CLECT_VCBS"/>
    <property type="match status" value="2"/>
</dbReference>
<dbReference type="OrthoDB" id="415689at2"/>
<dbReference type="EMBL" id="CP002198">
    <property type="protein sequence ID" value="ADN12908.1"/>
    <property type="molecule type" value="Genomic_DNA"/>
</dbReference>
<sequence>MNTQNTPLTIVVQALELTFEQLGQLAGNDLLFRNTIATAFGESADASAFQTAWANGDFSSFPPIEIRSRSELSGANGAFAIATGKIYLAQEFIEANINNPDAIAHLLIQQFGYYLNSLADQGNEQNHNNNLLLLLALAGNRRGTNDTVGFYQGNRHLFQKLSNDNRDTDFNALLLAAANGKELGNHLEFFPSNQIDRVIDVNQALIDNGVIDVPATVVEENSANQGDGGTRDTVISRTIAEVSKNPETKLDETKLKDNLTVIFAESLQNNSKLDLLEIYEVVDTALRDAYSYLSKFRFDPEYTQKLETAFGTDFNREVANKLFNNFADGNFTDIPTVKIVNRADIYGVNGAFSADTGLIYLTREFLNENYKNTSRITDVLLEEAGHFVDSQINKIDSPGDEGEIFANLVQGNTLTEQELQILKAENDIATVISNGQGITVIPGQSNITIEENAQDLRVATWNIWDGRGNGQRAGIQNILQRINYIARYSDYAGIDLITLQEIPDSDQQPLARALYAYQNNQPLPNQYTQQGLQQMLNGYSFIVVPSENNPRTPNVPNSDGELNTNSSDGYLILYDPNTITINSSGFFRPNDFYASLNSGNNNFTNYYLRPPYEVNITHSNSNQQYRILTWHNEYEGGALAQNARIAGFDDLVHSLRNTNNPNNNTPTLVLGDFNVRLNENINIPISQTQTVTASVTDWLAGNINGLDSPYRGVHHTNYDYIIANGNIQVNYLGQDRTDSPLLLSDSHQALFAQISNNGINNNATIIVGNAAVANLLMGPAGIPRNNTTYEYDTTTISNTWIDQTIKIGKNGSFFTPLTTVDGGRVTVREQTVNGQTKKYIDVTANSSNVNAKVYSAIGNNQSAALFNGDVAFDTNTLTGTITDRGDSNDSSAFKLIGGIEVSFDGLSFGEDADGNPQLRLQGSMLLPQNLVGGNGLLVAINGSDYIGISDNGLEVTGGFVQLPGTTSFVVLGLLEIQALNAQVKFDFTNEEITLQGQFKIPSLKNAAFNLQGGNYIKIKKTATGLDFSMVANVTTSNIPLFGSWEIQDINLNVNTPNNNFTVNAKLKTPGSPINLTLAFTNGQLTQITGSSNGVGTDFTFLGAAVDIDAVTTRIDRDTADSEPWDPEFSLQGSIEIPKLKGLKGTLDGTNKLVVNNSGVKLTGAYLELAKIKTGKTVDQALAEGIKLGAWTLYDIAATYGDVTTNGVTQKKFTGNAKLRTSEGEDIGLNLEFNESGLQNITANNVNFNLFGATVNNATINFTPDRTPNVGNDWDPEFKLQGTLKLPQALGGVELSVTGSDYLLVNNNGFNLTGGDISKPTLNFNLLGFLRVNGSDIHIKYTNIKSEKVFIIQGKVTLPDLYNLTGDFSGSDKYIKITSSGQAEVVGSISVDKSIDIAAGWKIKSATVSIDTSNNQTRVTANATVEIPSGIDVAATVNWNGSQLESIAVGVSDLNKPIGGTGAYLQSLNGSYNASTTIFTGAAFITAGPRINIDFPDVLNIPDVNNQALVNLDLTTTITQDYLNATGKVNILGNLITGSGEININWQNNSFFAQANLNILYGLIEANATLIGRKYNSNFDFYALAEGSVKIPSAIPVIGGWTLGSGGVYVQFIDDNNSSNDYFAAWGQTLGISSAVKIGFDGSFSLTNSGISEVAKQKINNLKNNINGSYNRDLFNPPNIDNEVFGGNNDNNTLWGTDSSDLINGYGGNDILHGKGGDDNLNGGDGNDILNGGSGKNIFNGGTGDDTLIGRTDDDTYIFDTDDPQGSDTINETTIALRTAHNTYIRTDAGSAFFQNDHAGPWEEFQIITQDDGKIALQTFNNTYMRANSAWNVDQAGSIGDWEKFRVIDRGSGQIALEAHWPPDFWNGYRNTYIQATNTGLITQTNNLDSWETFTPEFRNNDIDTLDFSATTTKTISLNLGYYGQQQINENLFLTLNTYFGSNAYINIENAVGGSLNDTIRGNNLNNFLRGNGGNDSLYGGDGNDSLDGEDGNDFLDGGNGNDTLLGSLGNDTLLSASGDDYLYGGNGNDTLDGSDGGEGNDTLDGGDGNDYLDGGRDNDILRGASGNDYLYGGGGNDTLDGGEQNDTLLGASGDDYLYGGNGNDTLDGSDGGEGNDTLDGGDGNDYLDGGRDNDILRGASGNDYLYGGGGNDTLDGGDHDDTLIGSTGYDIVNYAGSHTEFQATILSDGSIQIQDMFTSNGNEGTDILREIEKIYFATGGGYYGVLTGGTGNDSLTANNNWSSLIFGDAGNDTLNGAGLGDDTLSGGTGNDLLNGQNGNDLLDGGAGVDTLIGGNGNDLYIVDTTTDIITENAAQGTDTIQSSVTFSLADLPNIENLTLTGTNTINGTGNTLNNTITGNNANNILDGGAGIDTLIGGLGDDLYIVDTIAEIITENAAQGTDTVQSSVSITLAANIENLTLTGTNTINATGNELNNTITGNNANNILDGGAGIDTLIGGLGDDLYIVDTIADLITENAAEGTDTVQSSVSITLAANIENLTLTGTNTINATGNELNNTITGNNANNILDGSDGDDTLIGGLGDDLYIVDTTTDIITENAAQGTDTIQSSVTFSLANLPNIENLTLTGINTINGTGNVLNNLITGNSANNILNGGAGNDTLIGGDGFDTATYTNLQSNIQLTDNGSNNFTAQFAINGQNYTHQLQSIEKFEGSQGNDNIRVVNPSANFSVDGGLGLDTLDYSLLTPGTVQVISTSPNSGTVTIGAITQFYQSIENIILPPSAPTLNNAIAPQTATEDTPFTFTIPDNTFIDANVDDVLSYSATLENGNPLPSWLTFDSASRTFSGTPTNSEVGAINIKVLVTDLSGAVAPHTFTLTVANTNDAPTLNNAIAPQTAIKNSPFTFTIPSNTFSDVDLGDSLSYSLAPNTILPSGVTFNVATRTFSGTPTSTSVGIYNITIIATDTAGATVSNTFTLTIANLIGTSGNDTLIGTPNSEKLEGLGGNDSLAGAEGNDTLDGGTGNDSMSGGTGDDLYIVNTTSDRTLENPNEGIDTVQSSVNWTLGTYLENLILTGSSNLSGTGNTLNNSITGNGGNNNLSGLDGNDFLIGGSGNDTLNGGAGNDTLVGGTGNEVYNVDSSTDVINENIDEGTDTVNASATYVLSDNLETLTLTGTGNIDGTGNRLNNILTGNSGNNLLTGDIGNDTLNGGTGNDTLDGGVGGDSMAGGSGNDVYAIDDINDVIIENLNAGIDVVNTSITYTLGNNLENLNLSGYYNTNQTGNNIDLLYNKINGTGNSLNNVITGNYADNILSGEAGNDSLTGFGGNDTLYGGAGNDTLDGSDSFRYYSMVLVGGTENDVYIIDSVNAVIVENSNEGTDLVITTTNYTLPANVDNLTLAEADFGQYNGTGNNLNNILTGNTNDNSLTGAGGNDTLDGGAGNDILIGDLTNLLEYNGHTYLLTTPGTWQQVQSQAQSLGGNLVTINSGAEQNWLVNNFTGYEPLWIGLTDELIEGEFKWSTGEILSDVDYQNWETNQPDNNFYGTPENYVLMNSSSPGKWSDNIPDFNYRGIVELTQVLGGNDSLIGGSGNDTLYGGAGNDTLNGGTDDDSLVGGSGNDVYIVDSINDVITENLNDGVDQVNASVSYTLSANLERLSLTGTSDINGTGNSFNNSIIGNAGNNTLTGAGGNDTVDGGAGNDLIVEDTGAYYYNGKTYILTDPGTWQQAQAQAQVLGGNLVAINTQQEQDWIVNTFGGTELLWIGLTDEASEGDFRWLTGEAYTYNNWWASFEPNNTYYNGEPENYVLINWEIPGGWNDIIPNRNHRGIVELDGSSSLIGNDSLNGGTGNDTLDAGAGNDTLNGGIGDDSLLGSAGNDIYIVDNINDVITENLNQGTDIVNSSVSFTLADNVENLTLTGTSNINGTGNSLNNTLTGNNGANILSGQSGNDSLNGGSGDDTLQGQQGNDTLTGGVGNDVLEGGESDDRLAGGAGSDLLTGGNGINTFVINPLTDSLLANFDRISDLKIGVDKIDGPTAVSAALLVELGEVTDLSAEAIASVLNPTNFLANRAATFTIGQAQATRTFVALNNNTAGFIASADAVIEITGYTGDLTNLAII</sequence>
<dbReference type="Gene3D" id="3.60.10.10">
    <property type="entry name" value="Endonuclease/exonuclease/phosphatase"/>
    <property type="match status" value="1"/>
</dbReference>
<dbReference type="SUPFAM" id="SSF50405">
    <property type="entry name" value="Actin-crosslinking proteins"/>
    <property type="match status" value="1"/>
</dbReference>
<dbReference type="Gene3D" id="2.150.10.10">
    <property type="entry name" value="Serralysin-like metalloprotease, C-terminal"/>
    <property type="match status" value="13"/>
</dbReference>
<feature type="region of interest" description="Disordered" evidence="3">
    <location>
        <begin position="2100"/>
        <end position="2132"/>
    </location>
</feature>
<dbReference type="Gene3D" id="2.60.40.10">
    <property type="entry name" value="Immunoglobulins"/>
    <property type="match status" value="2"/>
</dbReference>
<dbReference type="InterPro" id="IPR001304">
    <property type="entry name" value="C-type_lectin-like"/>
</dbReference>
<feature type="domain" description="C-type lectin" evidence="4">
    <location>
        <begin position="3664"/>
        <end position="3770"/>
    </location>
</feature>
<dbReference type="InterPro" id="IPR048165">
    <property type="entry name" value="Bluetail_dom"/>
</dbReference>
<dbReference type="InterPro" id="IPR008999">
    <property type="entry name" value="Actin-crosslinking"/>
</dbReference>
<dbReference type="SUPFAM" id="SSF49313">
    <property type="entry name" value="Cadherin-like"/>
    <property type="match status" value="2"/>
</dbReference>